<keyword evidence="1" id="KW-0256">Endoplasmic reticulum</keyword>
<proteinExistence type="inferred from homology"/>
<accession>F0XAZ3</accession>
<evidence type="ECO:0000259" key="3">
    <source>
        <dbReference type="Pfam" id="PF10058"/>
    </source>
</evidence>
<sequence length="395" mass="42505">MVLFWPWKGVDASPASFEKALAGLAAKISDTQAKLDHTRSAARRVRVLATLYLSFAYVVYAIVLVLVVGYRNLGALEWSGIAGGPLAIYTVRTVLDAYFNFRIDMLTARLKDFKAEREKTILKLKAATKYDSTLELLEKYGGVETKQGDHKNKGRPRLAHVDDSHAHPSSSIRTGLKPPATANIARGTPPPPPVISIRPSPDAPDAASGSDLDVSAEFAPNAFGPDTEDHMLLLQQLGSRPASAISRPATANTRPGTATSVATTALAPPATMTVAAAAHPHWYDRLLDLLMGEDEMAAKNRIVLVCGRCRLVNGQAPPGTRSLAELGKWRCMGCGAANGEVAETKPSLGDVLEKRQRLRPQRASSRPPELSDCGSELEPDEAEDTDSEADRKTHS</sequence>
<gene>
    <name evidence="4" type="ORF">CMQ_1772</name>
</gene>
<evidence type="ECO:0000256" key="1">
    <source>
        <dbReference type="RuleBase" id="RU367073"/>
    </source>
</evidence>
<dbReference type="Pfam" id="PF10058">
    <property type="entry name" value="Zn_ribbon_10"/>
    <property type="match status" value="1"/>
</dbReference>
<dbReference type="PANTHER" id="PTHR22166:SF12">
    <property type="entry name" value="ENDOPLASMIC RETICULUM JUNCTION FORMATION PROTEIN LUNAPARK"/>
    <property type="match status" value="1"/>
</dbReference>
<dbReference type="PANTHER" id="PTHR22166">
    <property type="entry name" value="ENDOPLASMIC RETICULUM JUNCTION FORMATION PROTEIN LUNAPARK"/>
    <property type="match status" value="1"/>
</dbReference>
<dbReference type="GeneID" id="25974687"/>
<dbReference type="OrthoDB" id="1725934at2759"/>
<keyword evidence="5" id="KW-1185">Reference proteome</keyword>
<keyword evidence="1" id="KW-0812">Transmembrane</keyword>
<keyword evidence="1" id="KW-0862">Zinc</keyword>
<protein>
    <recommendedName>
        <fullName evidence="1">Endoplasmic reticulum junction formation protein lunapark</fullName>
    </recommendedName>
</protein>
<comment type="caution">
    <text evidence="1">Lacks conserved residue(s) required for the propagation of feature annotation.</text>
</comment>
<organism evidence="5">
    <name type="scientific">Grosmannia clavigera (strain kw1407 / UAMH 11150)</name>
    <name type="common">Blue stain fungus</name>
    <name type="synonym">Graphiocladiella clavigera</name>
    <dbReference type="NCBI Taxonomy" id="655863"/>
    <lineage>
        <taxon>Eukaryota</taxon>
        <taxon>Fungi</taxon>
        <taxon>Dikarya</taxon>
        <taxon>Ascomycota</taxon>
        <taxon>Pezizomycotina</taxon>
        <taxon>Sordariomycetes</taxon>
        <taxon>Sordariomycetidae</taxon>
        <taxon>Ophiostomatales</taxon>
        <taxon>Ophiostomataceae</taxon>
        <taxon>Leptographium</taxon>
    </lineage>
</organism>
<dbReference type="GO" id="GO:0071788">
    <property type="term" value="P:endoplasmic reticulum tubular network maintenance"/>
    <property type="evidence" value="ECO:0007669"/>
    <property type="project" value="UniProtKB-UniRule"/>
</dbReference>
<dbReference type="InParanoid" id="F0XAZ3"/>
<dbReference type="InterPro" id="IPR040115">
    <property type="entry name" value="Lnp"/>
</dbReference>
<keyword evidence="1" id="KW-1133">Transmembrane helix</keyword>
<evidence type="ECO:0000313" key="4">
    <source>
        <dbReference type="EMBL" id="EFX05136.1"/>
    </source>
</evidence>
<dbReference type="GO" id="GO:0098826">
    <property type="term" value="C:endoplasmic reticulum tubular network membrane"/>
    <property type="evidence" value="ECO:0007669"/>
    <property type="project" value="UniProtKB-UniRule"/>
</dbReference>
<dbReference type="Proteomes" id="UP000007796">
    <property type="component" value="Unassembled WGS sequence"/>
</dbReference>
<reference evidence="4 5" key="1">
    <citation type="journal article" date="2011" name="Proc. Natl. Acad. Sci. U.S.A.">
        <title>Genome and transcriptome analyses of the mountain pine beetle-fungal symbiont Grosmannia clavigera, a lodgepole pine pathogen.</title>
        <authorList>
            <person name="DiGuistini S."/>
            <person name="Wang Y."/>
            <person name="Liao N.Y."/>
            <person name="Taylor G."/>
            <person name="Tanguay P."/>
            <person name="Feau N."/>
            <person name="Henrissat B."/>
            <person name="Chan S.K."/>
            <person name="Hesse-Orce U."/>
            <person name="Alamouti S.M."/>
            <person name="Tsui C.K.M."/>
            <person name="Docking R.T."/>
            <person name="Levasseur A."/>
            <person name="Haridas S."/>
            <person name="Robertson G."/>
            <person name="Birol I."/>
            <person name="Holt R.A."/>
            <person name="Marra M.A."/>
            <person name="Hamelin R.C."/>
            <person name="Hirst M."/>
            <person name="Jones S.J.M."/>
            <person name="Bohlmann J."/>
            <person name="Breuil C."/>
        </authorList>
    </citation>
    <scope>NUCLEOTIDE SEQUENCE [LARGE SCALE GENOMIC DNA]</scope>
    <source>
        <strain evidence="5">kw1407 / UAMH 11150</strain>
    </source>
</reference>
<keyword evidence="1" id="KW-0479">Metal-binding</keyword>
<dbReference type="AlphaFoldDB" id="F0XAZ3"/>
<dbReference type="STRING" id="655863.F0XAZ3"/>
<dbReference type="GO" id="GO:0008270">
    <property type="term" value="F:zinc ion binding"/>
    <property type="evidence" value="ECO:0007669"/>
    <property type="project" value="UniProtKB-KW"/>
</dbReference>
<comment type="subcellular location">
    <subcellularLocation>
        <location evidence="1">Endoplasmic reticulum membrane</location>
        <topology evidence="1">Multi-pass membrane protein</topology>
    </subcellularLocation>
</comment>
<keyword evidence="1" id="KW-0863">Zinc-finger</keyword>
<feature type="domain" description="Lunapark zinc ribbon" evidence="3">
    <location>
        <begin position="282"/>
        <end position="338"/>
    </location>
</feature>
<dbReference type="GO" id="GO:1903373">
    <property type="term" value="P:positive regulation of endoplasmic reticulum tubular network organization"/>
    <property type="evidence" value="ECO:0007669"/>
    <property type="project" value="UniProtKB-UniRule"/>
</dbReference>
<name>F0XAZ3_GROCL</name>
<comment type="domain">
    <text evidence="1">The C4-type zinc finger motif is necessary both for its ER three-way tubular junction localization and formation.</text>
</comment>
<keyword evidence="1" id="KW-0472">Membrane</keyword>
<feature type="region of interest" description="Disordered" evidence="2">
    <location>
        <begin position="350"/>
        <end position="395"/>
    </location>
</feature>
<dbReference type="InterPro" id="IPR019273">
    <property type="entry name" value="Lunapark_Znf"/>
</dbReference>
<dbReference type="eggNOG" id="KOG2846">
    <property type="taxonomic scope" value="Eukaryota"/>
</dbReference>
<feature type="compositionally biased region" description="Acidic residues" evidence="2">
    <location>
        <begin position="375"/>
        <end position="387"/>
    </location>
</feature>
<feature type="region of interest" description="Disordered" evidence="2">
    <location>
        <begin position="144"/>
        <end position="211"/>
    </location>
</feature>
<comment type="similarity">
    <text evidence="1">Belongs to the lunapark family.</text>
</comment>
<evidence type="ECO:0000256" key="2">
    <source>
        <dbReference type="SAM" id="MobiDB-lite"/>
    </source>
</evidence>
<evidence type="ECO:0000313" key="5">
    <source>
        <dbReference type="Proteomes" id="UP000007796"/>
    </source>
</evidence>
<dbReference type="RefSeq" id="XP_014174618.1">
    <property type="nucleotide sequence ID" value="XM_014319143.1"/>
</dbReference>
<dbReference type="EMBL" id="GL629747">
    <property type="protein sequence ID" value="EFX05136.1"/>
    <property type="molecule type" value="Genomic_DNA"/>
</dbReference>
<dbReference type="HOGENOM" id="CLU_039522_1_0_1"/>
<comment type="function">
    <text evidence="1">Plays a role in determining ER morphology.</text>
</comment>
<feature type="transmembrane region" description="Helical" evidence="1">
    <location>
        <begin position="47"/>
        <end position="70"/>
    </location>
</feature>